<protein>
    <recommendedName>
        <fullName evidence="4">Lipoprotein</fullName>
    </recommendedName>
</protein>
<proteinExistence type="predicted"/>
<dbReference type="PROSITE" id="PS51257">
    <property type="entry name" value="PROKAR_LIPOPROTEIN"/>
    <property type="match status" value="1"/>
</dbReference>
<evidence type="ECO:0008006" key="4">
    <source>
        <dbReference type="Google" id="ProtNLM"/>
    </source>
</evidence>
<feature type="signal peptide" evidence="1">
    <location>
        <begin position="1"/>
        <end position="21"/>
    </location>
</feature>
<organism evidence="2 3">
    <name type="scientific">Pandoraea fibrosis</name>
    <dbReference type="NCBI Taxonomy" id="1891094"/>
    <lineage>
        <taxon>Bacteria</taxon>
        <taxon>Pseudomonadati</taxon>
        <taxon>Pseudomonadota</taxon>
        <taxon>Betaproteobacteria</taxon>
        <taxon>Burkholderiales</taxon>
        <taxon>Burkholderiaceae</taxon>
        <taxon>Pandoraea</taxon>
    </lineage>
</organism>
<reference evidence="2 3" key="1">
    <citation type="submission" date="2019-08" db="EMBL/GenBank/DDBJ databases">
        <authorList>
            <person name="Peeters C."/>
        </authorList>
    </citation>
    <scope>NUCLEOTIDE SEQUENCE [LARGE SCALE GENOMIC DNA]</scope>
    <source>
        <strain evidence="2 3">LMG 31113</strain>
    </source>
</reference>
<dbReference type="Proteomes" id="UP000382577">
    <property type="component" value="Unassembled WGS sequence"/>
</dbReference>
<dbReference type="EMBL" id="CABPRW010000009">
    <property type="protein sequence ID" value="VVE35402.1"/>
    <property type="molecule type" value="Genomic_DNA"/>
</dbReference>
<feature type="chain" id="PRO_5022813191" description="Lipoprotein" evidence="1">
    <location>
        <begin position="22"/>
        <end position="95"/>
    </location>
</feature>
<evidence type="ECO:0000313" key="3">
    <source>
        <dbReference type="Proteomes" id="UP000382577"/>
    </source>
</evidence>
<gene>
    <name evidence="2" type="ORF">PFI31113_03835</name>
</gene>
<evidence type="ECO:0000256" key="1">
    <source>
        <dbReference type="SAM" id="SignalP"/>
    </source>
</evidence>
<dbReference type="AlphaFoldDB" id="A0A5E4XGP7"/>
<accession>A0A5E4XGP7</accession>
<name>A0A5E4XGP7_9BURK</name>
<evidence type="ECO:0000313" key="2">
    <source>
        <dbReference type="EMBL" id="VVE35402.1"/>
    </source>
</evidence>
<keyword evidence="1" id="KW-0732">Signal</keyword>
<sequence length="95" mass="9985">MYSQRLLPPALIAVWMMTACATSPPPVSGPPALLPAALAVPCPAPVELASPSCDDTAVTLKQLYDQYAVCAARLFELIVFVIAPRKSFNGSADVP</sequence>